<dbReference type="Proteomes" id="UP000324748">
    <property type="component" value="Unassembled WGS sequence"/>
</dbReference>
<gene>
    <name evidence="2" type="ORF">PGT21_026283</name>
</gene>
<comment type="caution">
    <text evidence="2">The sequence shown here is derived from an EMBL/GenBank/DDBJ whole genome shotgun (WGS) entry which is preliminary data.</text>
</comment>
<feature type="compositionally biased region" description="Low complexity" evidence="1">
    <location>
        <begin position="27"/>
        <end position="39"/>
    </location>
</feature>
<proteinExistence type="predicted"/>
<reference evidence="2 3" key="1">
    <citation type="submission" date="2019-05" db="EMBL/GenBank/DDBJ databases">
        <title>Emergence of the Ug99 lineage of the wheat stem rust pathogen through somatic hybridization.</title>
        <authorList>
            <person name="Li F."/>
            <person name="Upadhyaya N.M."/>
            <person name="Sperschneider J."/>
            <person name="Matny O."/>
            <person name="Nguyen-Phuc H."/>
            <person name="Mago R."/>
            <person name="Raley C."/>
            <person name="Miller M.E."/>
            <person name="Silverstein K.A.T."/>
            <person name="Henningsen E."/>
            <person name="Hirsch C.D."/>
            <person name="Visser B."/>
            <person name="Pretorius Z.A."/>
            <person name="Steffenson B.J."/>
            <person name="Schwessinger B."/>
            <person name="Dodds P.N."/>
            <person name="Figueroa M."/>
        </authorList>
    </citation>
    <scope>NUCLEOTIDE SEQUENCE [LARGE SCALE GENOMIC DNA]</scope>
    <source>
        <strain evidence="2">21-0</strain>
    </source>
</reference>
<protein>
    <submittedName>
        <fullName evidence="2">Uncharacterized protein</fullName>
    </submittedName>
</protein>
<feature type="compositionally biased region" description="Basic and acidic residues" evidence="1">
    <location>
        <begin position="40"/>
        <end position="59"/>
    </location>
</feature>
<evidence type="ECO:0000256" key="1">
    <source>
        <dbReference type="SAM" id="MobiDB-lite"/>
    </source>
</evidence>
<dbReference type="EMBL" id="VSWC01000092">
    <property type="protein sequence ID" value="KAA1091123.1"/>
    <property type="molecule type" value="Genomic_DNA"/>
</dbReference>
<dbReference type="AlphaFoldDB" id="A0A5B0NQB9"/>
<evidence type="ECO:0000313" key="2">
    <source>
        <dbReference type="EMBL" id="KAA1091123.1"/>
    </source>
</evidence>
<feature type="region of interest" description="Disordered" evidence="1">
    <location>
        <begin position="27"/>
        <end position="59"/>
    </location>
</feature>
<evidence type="ECO:0000313" key="3">
    <source>
        <dbReference type="Proteomes" id="UP000324748"/>
    </source>
</evidence>
<accession>A0A5B0NQB9</accession>
<name>A0A5B0NQB9_PUCGR</name>
<sequence length="59" mass="6703">MNSLLDQTQQFTHIIIPLIEYTLTTSSSMTRSTTTTTKSNDPRRSIDLGEHCLRTDQFG</sequence>
<organism evidence="2 3">
    <name type="scientific">Puccinia graminis f. sp. tritici</name>
    <dbReference type="NCBI Taxonomy" id="56615"/>
    <lineage>
        <taxon>Eukaryota</taxon>
        <taxon>Fungi</taxon>
        <taxon>Dikarya</taxon>
        <taxon>Basidiomycota</taxon>
        <taxon>Pucciniomycotina</taxon>
        <taxon>Pucciniomycetes</taxon>
        <taxon>Pucciniales</taxon>
        <taxon>Pucciniaceae</taxon>
        <taxon>Puccinia</taxon>
    </lineage>
</organism>
<keyword evidence="3" id="KW-1185">Reference proteome</keyword>